<evidence type="ECO:0000256" key="2">
    <source>
        <dbReference type="ARBA" id="ARBA00022703"/>
    </source>
</evidence>
<evidence type="ECO:0000259" key="4">
    <source>
        <dbReference type="Pfam" id="PF00656"/>
    </source>
</evidence>
<dbReference type="GO" id="GO:0006915">
    <property type="term" value="P:apoptotic process"/>
    <property type="evidence" value="ECO:0007669"/>
    <property type="project" value="UniProtKB-KW"/>
</dbReference>
<keyword evidence="3" id="KW-0645">Protease</keyword>
<keyword evidence="3" id="KW-0788">Thiol protease</keyword>
<dbReference type="PANTHER" id="PTHR48104">
    <property type="entry name" value="METACASPASE-4"/>
    <property type="match status" value="1"/>
</dbReference>
<evidence type="ECO:0000313" key="5">
    <source>
        <dbReference type="EMBL" id="KAF4618706.1"/>
    </source>
</evidence>
<accession>A0A8H4QWY0</accession>
<dbReference type="InterPro" id="IPR029030">
    <property type="entry name" value="Caspase-like_dom_sf"/>
</dbReference>
<keyword evidence="6" id="KW-1185">Reference proteome</keyword>
<dbReference type="GO" id="GO:0006508">
    <property type="term" value="P:proteolysis"/>
    <property type="evidence" value="ECO:0007669"/>
    <property type="project" value="InterPro"/>
</dbReference>
<protein>
    <recommendedName>
        <fullName evidence="4">Peptidase C14 caspase domain-containing protein</fullName>
    </recommendedName>
</protein>
<comment type="caution">
    <text evidence="5">The sequence shown here is derived from an EMBL/GenBank/DDBJ whole genome shotgun (WGS) entry which is preliminary data.</text>
</comment>
<keyword evidence="3" id="KW-0378">Hydrolase</keyword>
<dbReference type="GO" id="GO:0005737">
    <property type="term" value="C:cytoplasm"/>
    <property type="evidence" value="ECO:0007669"/>
    <property type="project" value="TreeGrafter"/>
</dbReference>
<dbReference type="InterPro" id="IPR011600">
    <property type="entry name" value="Pept_C14_caspase"/>
</dbReference>
<evidence type="ECO:0000256" key="1">
    <source>
        <dbReference type="ARBA" id="ARBA00009005"/>
    </source>
</evidence>
<dbReference type="EMBL" id="JAACJL010000017">
    <property type="protein sequence ID" value="KAF4618706.1"/>
    <property type="molecule type" value="Genomic_DNA"/>
</dbReference>
<comment type="similarity">
    <text evidence="1">Belongs to the peptidase C14B family.</text>
</comment>
<dbReference type="Pfam" id="PF00656">
    <property type="entry name" value="Peptidase_C14"/>
    <property type="match status" value="1"/>
</dbReference>
<evidence type="ECO:0000256" key="3">
    <source>
        <dbReference type="ARBA" id="ARBA00022807"/>
    </source>
</evidence>
<feature type="domain" description="Peptidase C14 caspase" evidence="4">
    <location>
        <begin position="9"/>
        <end position="326"/>
    </location>
</feature>
<dbReference type="GO" id="GO:0004197">
    <property type="term" value="F:cysteine-type endopeptidase activity"/>
    <property type="evidence" value="ECO:0007669"/>
    <property type="project" value="InterPro"/>
</dbReference>
<name>A0A8H4QWY0_9AGAR</name>
<reference evidence="5 6" key="1">
    <citation type="submission" date="2019-12" db="EMBL/GenBank/DDBJ databases">
        <authorList>
            <person name="Floudas D."/>
            <person name="Bentzer J."/>
            <person name="Ahren D."/>
            <person name="Johansson T."/>
            <person name="Persson P."/>
            <person name="Tunlid A."/>
        </authorList>
    </citation>
    <scope>NUCLEOTIDE SEQUENCE [LARGE SCALE GENOMIC DNA]</scope>
    <source>
        <strain evidence="5 6">CBS 102.39</strain>
    </source>
</reference>
<dbReference type="Gene3D" id="3.40.50.12660">
    <property type="match status" value="1"/>
</dbReference>
<dbReference type="AlphaFoldDB" id="A0A8H4QWY0"/>
<dbReference type="Proteomes" id="UP000521872">
    <property type="component" value="Unassembled WGS sequence"/>
</dbReference>
<proteinExistence type="inferred from homology"/>
<dbReference type="PANTHER" id="PTHR48104:SF30">
    <property type="entry name" value="METACASPASE-1"/>
    <property type="match status" value="1"/>
</dbReference>
<dbReference type="InterPro" id="IPR050452">
    <property type="entry name" value="Metacaspase"/>
</dbReference>
<dbReference type="SUPFAM" id="SSF52129">
    <property type="entry name" value="Caspase-like"/>
    <property type="match status" value="1"/>
</dbReference>
<gene>
    <name evidence="5" type="ORF">D9613_009879</name>
</gene>
<keyword evidence="2" id="KW-0053">Apoptosis</keyword>
<organism evidence="5 6">
    <name type="scientific">Agrocybe pediades</name>
    <dbReference type="NCBI Taxonomy" id="84607"/>
    <lineage>
        <taxon>Eukaryota</taxon>
        <taxon>Fungi</taxon>
        <taxon>Dikarya</taxon>
        <taxon>Basidiomycota</taxon>
        <taxon>Agaricomycotina</taxon>
        <taxon>Agaricomycetes</taxon>
        <taxon>Agaricomycetidae</taxon>
        <taxon>Agaricales</taxon>
        <taxon>Agaricineae</taxon>
        <taxon>Strophariaceae</taxon>
        <taxon>Agrocybe</taxon>
    </lineage>
</organism>
<evidence type="ECO:0000313" key="6">
    <source>
        <dbReference type="Proteomes" id="UP000521872"/>
    </source>
</evidence>
<sequence length="332" mass="36944">MSYTQDSGKKKALCVGINYLGQDRELKGCINDANNMKNFLMSTYGYELEDIVILTDDATDPSSMPTRENIIQGMHWLVRDAQPGDSLFFHFSGHGGQTKDYDGDEADGYDEVIYPVDSEEAEDEDEGHIVDDLIHDIMVKPLPAGCRLTAVIDACHSGSAMDLPYVYSAESGLLKQPRRRDIARQMLLSAAISSARRDMQGVFRSAKGLIRAATGSSKKAERIAMETKTSPADVISWTSCKDWQGSGEVEEEEEEEERSSAGAMTYAFIKALGRLIALLTYMTTRKADVEYISEANKDQTYQELLTNIRQILLDKGEYFQTPQVSTTPYAMC</sequence>